<evidence type="ECO:0000313" key="17">
    <source>
        <dbReference type="Proteomes" id="UP000192907"/>
    </source>
</evidence>
<evidence type="ECO:0000256" key="13">
    <source>
        <dbReference type="ARBA" id="ARBA00047527"/>
    </source>
</evidence>
<keyword evidence="7" id="KW-0573">Peptidoglycan synthesis</keyword>
<dbReference type="PANTHER" id="PTHR43783">
    <property type="entry name" value="UDP-N-ACETYLGLUCOSAMINE 1-CARBOXYVINYLTRANSFERASE"/>
    <property type="match status" value="1"/>
</dbReference>
<comment type="similarity">
    <text evidence="10">Belongs to the EPSP synthase family. MurA subfamily.</text>
</comment>
<evidence type="ECO:0000256" key="2">
    <source>
        <dbReference type="ARBA" id="ARBA00004752"/>
    </source>
</evidence>
<dbReference type="EMBL" id="FWZT01000009">
    <property type="protein sequence ID" value="SMF30448.1"/>
    <property type="molecule type" value="Genomic_DNA"/>
</dbReference>
<protein>
    <recommendedName>
        <fullName evidence="12 14">UDP-N-acetylglucosamine 1-carboxyvinyltransferase</fullName>
        <ecNumber evidence="11 14">2.5.1.7</ecNumber>
    </recommendedName>
</protein>
<dbReference type="GO" id="GO:0008360">
    <property type="term" value="P:regulation of cell shape"/>
    <property type="evidence" value="ECO:0007669"/>
    <property type="project" value="UniProtKB-KW"/>
</dbReference>
<keyword evidence="17" id="KW-1185">Reference proteome</keyword>
<proteinExistence type="inferred from homology"/>
<dbReference type="Proteomes" id="UP000192907">
    <property type="component" value="Unassembled WGS sequence"/>
</dbReference>
<keyword evidence="4" id="KW-0132">Cell division</keyword>
<dbReference type="GO" id="GO:0009252">
    <property type="term" value="P:peptidoglycan biosynthetic process"/>
    <property type="evidence" value="ECO:0007669"/>
    <property type="project" value="UniProtKB-UniRule"/>
</dbReference>
<dbReference type="NCBIfam" id="TIGR01072">
    <property type="entry name" value="murA"/>
    <property type="match status" value="1"/>
</dbReference>
<keyword evidence="9" id="KW-0961">Cell wall biogenesis/degradation</keyword>
<evidence type="ECO:0000259" key="15">
    <source>
        <dbReference type="Pfam" id="PF00275"/>
    </source>
</evidence>
<evidence type="ECO:0000256" key="4">
    <source>
        <dbReference type="ARBA" id="ARBA00022618"/>
    </source>
</evidence>
<accession>A0A1Y6BVC6</accession>
<dbReference type="SUPFAM" id="SSF55205">
    <property type="entry name" value="EPT/RTPC-like"/>
    <property type="match status" value="1"/>
</dbReference>
<evidence type="ECO:0000256" key="5">
    <source>
        <dbReference type="ARBA" id="ARBA00022679"/>
    </source>
</evidence>
<comment type="subcellular location">
    <subcellularLocation>
        <location evidence="1">Cytoplasm</location>
    </subcellularLocation>
</comment>
<comment type="pathway">
    <text evidence="2">Cell wall biogenesis; peptidoglycan biosynthesis.</text>
</comment>
<evidence type="ECO:0000256" key="8">
    <source>
        <dbReference type="ARBA" id="ARBA00023306"/>
    </source>
</evidence>
<evidence type="ECO:0000256" key="11">
    <source>
        <dbReference type="ARBA" id="ARBA00039108"/>
    </source>
</evidence>
<dbReference type="InterPro" id="IPR036968">
    <property type="entry name" value="Enolpyruvate_Tfrase_sf"/>
</dbReference>
<dbReference type="PANTHER" id="PTHR43783:SF1">
    <property type="entry name" value="UDP-N-ACETYLGLUCOSAMINE 1-CARBOXYVINYLTRANSFERASE"/>
    <property type="match status" value="1"/>
</dbReference>
<evidence type="ECO:0000256" key="9">
    <source>
        <dbReference type="ARBA" id="ARBA00023316"/>
    </source>
</evidence>
<keyword evidence="6" id="KW-0133">Cell shape</keyword>
<dbReference type="InterPro" id="IPR005750">
    <property type="entry name" value="UDP_GlcNAc_COvinyl_MurA"/>
</dbReference>
<evidence type="ECO:0000256" key="3">
    <source>
        <dbReference type="ARBA" id="ARBA00022490"/>
    </source>
</evidence>
<organism evidence="16 17">
    <name type="scientific">Pseudobacteriovorax antillogorgiicola</name>
    <dbReference type="NCBI Taxonomy" id="1513793"/>
    <lineage>
        <taxon>Bacteria</taxon>
        <taxon>Pseudomonadati</taxon>
        <taxon>Bdellovibrionota</taxon>
        <taxon>Oligoflexia</taxon>
        <taxon>Oligoflexales</taxon>
        <taxon>Pseudobacteriovoracaceae</taxon>
        <taxon>Pseudobacteriovorax</taxon>
    </lineage>
</organism>
<keyword evidence="8" id="KW-0131">Cell cycle</keyword>
<dbReference type="GO" id="GO:0005737">
    <property type="term" value="C:cytoplasm"/>
    <property type="evidence" value="ECO:0007669"/>
    <property type="project" value="UniProtKB-SubCell"/>
</dbReference>
<dbReference type="GO" id="GO:0051301">
    <property type="term" value="P:cell division"/>
    <property type="evidence" value="ECO:0007669"/>
    <property type="project" value="UniProtKB-KW"/>
</dbReference>
<keyword evidence="5 16" id="KW-0808">Transferase</keyword>
<dbReference type="InterPro" id="IPR050068">
    <property type="entry name" value="MurA_subfamily"/>
</dbReference>
<evidence type="ECO:0000313" key="16">
    <source>
        <dbReference type="EMBL" id="SMF30448.1"/>
    </source>
</evidence>
<evidence type="ECO:0000256" key="14">
    <source>
        <dbReference type="NCBIfam" id="TIGR01072"/>
    </source>
</evidence>
<dbReference type="InterPro" id="IPR013792">
    <property type="entry name" value="RNA3'P_cycl/enolpyr_Trfase_a/b"/>
</dbReference>
<dbReference type="EC" id="2.5.1.7" evidence="11 14"/>
<dbReference type="InterPro" id="IPR001986">
    <property type="entry name" value="Enolpyruvate_Tfrase_dom"/>
</dbReference>
<dbReference type="GO" id="GO:0019277">
    <property type="term" value="P:UDP-N-acetylgalactosamine biosynthetic process"/>
    <property type="evidence" value="ECO:0007669"/>
    <property type="project" value="InterPro"/>
</dbReference>
<sequence>MDNRKLKIIGGKKLTGGAVTIAGSSNQVTKSIIASLLTDEEVLIKGAPDVDERRVVQGLYEFLGGEITHHGDEEFTLCSKNVGVHEITEELCSKNRISVLAAGPLLHRFGKVSFYGVLGGDKIGKRPVNFHIQALQQMGAEVERDGNQYHLTVGPDGLHGAQIQLPFPSVMTTENILIAASRAKGRTIIENAAIEPEILELCKMLQKMGADITQRPNRTFVIEGVKKLKGCELRCMFDRNQAVSFAIAALATGGDVLLRNVTHDPVYSFLNFIQRMGAEFTISSKGLFVKAPDRGSLTGTHIEVEVHPGFMTDWQQPFMVLFTQAQGISLLHETVFEERLGYTKYLNEMGARITLSNKCLGEYPCRFRNHNYTHSAIIEGGTPLEGRDFALPTDIRAGKCLVVAGLTASGTTHLTNIRELERKYDNLVPKLQDMGANIETIHG</sequence>
<gene>
    <name evidence="16" type="ORF">SAMN06296036_109171</name>
</gene>
<evidence type="ECO:0000256" key="6">
    <source>
        <dbReference type="ARBA" id="ARBA00022960"/>
    </source>
</evidence>
<reference evidence="17" key="1">
    <citation type="submission" date="2017-04" db="EMBL/GenBank/DDBJ databases">
        <authorList>
            <person name="Varghese N."/>
            <person name="Submissions S."/>
        </authorList>
    </citation>
    <scope>NUCLEOTIDE SEQUENCE [LARGE SCALE GENOMIC DNA]</scope>
    <source>
        <strain evidence="17">RKEM611</strain>
    </source>
</reference>
<dbReference type="OrthoDB" id="5288297at2"/>
<comment type="catalytic activity">
    <reaction evidence="13">
        <text>phosphoenolpyruvate + UDP-N-acetyl-alpha-D-glucosamine = UDP-N-acetyl-3-O-(1-carboxyvinyl)-alpha-D-glucosamine + phosphate</text>
        <dbReference type="Rhea" id="RHEA:18681"/>
        <dbReference type="ChEBI" id="CHEBI:43474"/>
        <dbReference type="ChEBI" id="CHEBI:57705"/>
        <dbReference type="ChEBI" id="CHEBI:58702"/>
        <dbReference type="ChEBI" id="CHEBI:68483"/>
        <dbReference type="EC" id="2.5.1.7"/>
    </reaction>
</comment>
<dbReference type="AlphaFoldDB" id="A0A1Y6BVC6"/>
<evidence type="ECO:0000256" key="1">
    <source>
        <dbReference type="ARBA" id="ARBA00004496"/>
    </source>
</evidence>
<feature type="domain" description="Enolpyruvate transferase" evidence="15">
    <location>
        <begin position="16"/>
        <end position="431"/>
    </location>
</feature>
<name>A0A1Y6BVC6_9BACT</name>
<evidence type="ECO:0000256" key="10">
    <source>
        <dbReference type="ARBA" id="ARBA00038367"/>
    </source>
</evidence>
<dbReference type="STRING" id="1513793.SAMN06296036_109171"/>
<dbReference type="NCBIfam" id="NF006873">
    <property type="entry name" value="PRK09369.1"/>
    <property type="match status" value="1"/>
</dbReference>
<dbReference type="Gene3D" id="3.65.10.10">
    <property type="entry name" value="Enolpyruvate transferase domain"/>
    <property type="match status" value="2"/>
</dbReference>
<keyword evidence="3" id="KW-0963">Cytoplasm</keyword>
<dbReference type="Pfam" id="PF00275">
    <property type="entry name" value="EPSP_synthase"/>
    <property type="match status" value="1"/>
</dbReference>
<dbReference type="RefSeq" id="WP_132319214.1">
    <property type="nucleotide sequence ID" value="NZ_FWZT01000009.1"/>
</dbReference>
<dbReference type="CDD" id="cd01555">
    <property type="entry name" value="UdpNAET"/>
    <property type="match status" value="1"/>
</dbReference>
<evidence type="ECO:0000256" key="12">
    <source>
        <dbReference type="ARBA" id="ARBA00039754"/>
    </source>
</evidence>
<evidence type="ECO:0000256" key="7">
    <source>
        <dbReference type="ARBA" id="ARBA00022984"/>
    </source>
</evidence>
<dbReference type="GO" id="GO:0008760">
    <property type="term" value="F:UDP-N-acetylglucosamine 1-carboxyvinyltransferase activity"/>
    <property type="evidence" value="ECO:0007669"/>
    <property type="project" value="UniProtKB-UniRule"/>
</dbReference>
<dbReference type="GO" id="GO:0071555">
    <property type="term" value="P:cell wall organization"/>
    <property type="evidence" value="ECO:0007669"/>
    <property type="project" value="UniProtKB-KW"/>
</dbReference>